<sequence length="106" mass="12349">MPFDLPWNDLLQDPVMQTWIRIMQWVWAFSLLWIAAMLLRGGFDDINEIITSPYATRSERWQARLQRPVRALALMGAALFGATSFALTIWFQGAVVIVIWREFFSV</sequence>
<feature type="transmembrane region" description="Helical" evidence="1">
    <location>
        <begin position="20"/>
        <end position="39"/>
    </location>
</feature>
<dbReference type="RefSeq" id="WP_135943958.1">
    <property type="nucleotide sequence ID" value="NZ_BMEI01000001.1"/>
</dbReference>
<proteinExistence type="predicted"/>
<evidence type="ECO:0000256" key="1">
    <source>
        <dbReference type="SAM" id="Phobius"/>
    </source>
</evidence>
<keyword evidence="1" id="KW-1133">Transmembrane helix</keyword>
<gene>
    <name evidence="2" type="ORF">E5162_05715</name>
</gene>
<keyword evidence="1" id="KW-0812">Transmembrane</keyword>
<organism evidence="2 3">
    <name type="scientific">Marinicauda pacifica</name>
    <dbReference type="NCBI Taxonomy" id="1133559"/>
    <lineage>
        <taxon>Bacteria</taxon>
        <taxon>Pseudomonadati</taxon>
        <taxon>Pseudomonadota</taxon>
        <taxon>Alphaproteobacteria</taxon>
        <taxon>Maricaulales</taxon>
        <taxon>Maricaulaceae</taxon>
        <taxon>Marinicauda</taxon>
    </lineage>
</organism>
<dbReference type="OrthoDB" id="7631334at2"/>
<evidence type="ECO:0000313" key="3">
    <source>
        <dbReference type="Proteomes" id="UP000305451"/>
    </source>
</evidence>
<reference evidence="2 3" key="1">
    <citation type="journal article" date="2013" name="Int. J. Syst. Evol. Microbiol.">
        <title>Marinicauda pacifica gen. nov., sp. nov., a prosthecate alphaproteobacterium of the family Hyphomonadaceae isolated from deep seawater.</title>
        <authorList>
            <person name="Zhang X.Y."/>
            <person name="Li G.W."/>
            <person name="Wang C.S."/>
            <person name="Zhang Y.J."/>
            <person name="Xu X.W."/>
            <person name="Li H."/>
            <person name="Liu A."/>
            <person name="Liu C."/>
            <person name="Xie B.B."/>
            <person name="Qin Q.L."/>
            <person name="Xu Z."/>
            <person name="Chen X.L."/>
            <person name="Zhou B.C."/>
            <person name="Zhang Y.Z."/>
        </authorList>
    </citation>
    <scope>NUCLEOTIDE SEQUENCE [LARGE SCALE GENOMIC DNA]</scope>
    <source>
        <strain evidence="2 3">P-1 km-3</strain>
    </source>
</reference>
<accession>A0A4S2HG13</accession>
<keyword evidence="3" id="KW-1185">Reference proteome</keyword>
<protein>
    <submittedName>
        <fullName evidence="2">Uncharacterized protein</fullName>
    </submittedName>
</protein>
<comment type="caution">
    <text evidence="2">The sequence shown here is derived from an EMBL/GenBank/DDBJ whole genome shotgun (WGS) entry which is preliminary data.</text>
</comment>
<feature type="transmembrane region" description="Helical" evidence="1">
    <location>
        <begin position="72"/>
        <end position="100"/>
    </location>
</feature>
<evidence type="ECO:0000313" key="2">
    <source>
        <dbReference type="EMBL" id="TGY94761.1"/>
    </source>
</evidence>
<dbReference type="Proteomes" id="UP000305451">
    <property type="component" value="Unassembled WGS sequence"/>
</dbReference>
<dbReference type="EMBL" id="SRXV01000001">
    <property type="protein sequence ID" value="TGY94761.1"/>
    <property type="molecule type" value="Genomic_DNA"/>
</dbReference>
<name>A0A4S2HG13_9PROT</name>
<keyword evidence="1" id="KW-0472">Membrane</keyword>
<dbReference type="AlphaFoldDB" id="A0A4S2HG13"/>